<gene>
    <name evidence="5" type="ORF">H8692_01750</name>
</gene>
<sequence>MLLEKVKLIEGLPVSINVCSIIEEPYHYHKELEIVLVLRGKTELKVRHNKYVLSEGDLILIDMRDLHQFYNSTEDIMTVVMHLDASAFSHLYPDIEIMIFTCEECLEEAQVSKLNELKNELSETILDILTNKYDVFYVKKLLTGMVHTIVTEFQGFYIEDHRFKISKESIKDIDISRMYQIIKYIGENYRNKITLNEVAEQVYLSSYYVSHLLKVVTGVNFQTLVNYIRMEYAEILMLEKKLTLTQISEFCGFSSPGFFNRFFKEWHGEFPSKYKAQIKYVTRRCNKLDDQQAVEIVKKGIGEPRSGKIKFSDVRNDIRKYLPKNLLTDIQKKEYIIEALKYYNAHNNVI</sequence>
<feature type="domain" description="HTH araC/xylS-type" evidence="4">
    <location>
        <begin position="179"/>
        <end position="277"/>
    </location>
</feature>
<dbReference type="Proteomes" id="UP000610862">
    <property type="component" value="Unassembled WGS sequence"/>
</dbReference>
<dbReference type="SUPFAM" id="SSF51182">
    <property type="entry name" value="RmlC-like cupins"/>
    <property type="match status" value="1"/>
</dbReference>
<dbReference type="PANTHER" id="PTHR43280:SF2">
    <property type="entry name" value="HTH-TYPE TRANSCRIPTIONAL REGULATOR EXSA"/>
    <property type="match status" value="1"/>
</dbReference>
<organism evidence="5 6">
    <name type="scientific">Lentihominibacter hominis</name>
    <dbReference type="NCBI Taxonomy" id="2763645"/>
    <lineage>
        <taxon>Bacteria</taxon>
        <taxon>Bacillati</taxon>
        <taxon>Bacillota</taxon>
        <taxon>Clostridia</taxon>
        <taxon>Peptostreptococcales</taxon>
        <taxon>Anaerovoracaceae</taxon>
        <taxon>Lentihominibacter</taxon>
    </lineage>
</organism>
<dbReference type="PROSITE" id="PS01124">
    <property type="entry name" value="HTH_ARAC_FAMILY_2"/>
    <property type="match status" value="1"/>
</dbReference>
<dbReference type="Gene3D" id="2.60.120.10">
    <property type="entry name" value="Jelly Rolls"/>
    <property type="match status" value="1"/>
</dbReference>
<comment type="caution">
    <text evidence="5">The sequence shown here is derived from an EMBL/GenBank/DDBJ whole genome shotgun (WGS) entry which is preliminary data.</text>
</comment>
<proteinExistence type="predicted"/>
<protein>
    <submittedName>
        <fullName evidence="5">AraC family transcriptional regulator</fullName>
    </submittedName>
</protein>
<dbReference type="SMART" id="SM00342">
    <property type="entry name" value="HTH_ARAC"/>
    <property type="match status" value="1"/>
</dbReference>
<keyword evidence="3" id="KW-0804">Transcription</keyword>
<dbReference type="InterPro" id="IPR009057">
    <property type="entry name" value="Homeodomain-like_sf"/>
</dbReference>
<keyword evidence="1" id="KW-0805">Transcription regulation</keyword>
<evidence type="ECO:0000313" key="6">
    <source>
        <dbReference type="Proteomes" id="UP000610862"/>
    </source>
</evidence>
<keyword evidence="6" id="KW-1185">Reference proteome</keyword>
<name>A0A926I8U8_9FIRM</name>
<evidence type="ECO:0000256" key="1">
    <source>
        <dbReference type="ARBA" id="ARBA00023015"/>
    </source>
</evidence>
<dbReference type="InterPro" id="IPR018060">
    <property type="entry name" value="HTH_AraC"/>
</dbReference>
<dbReference type="InterPro" id="IPR011051">
    <property type="entry name" value="RmlC_Cupin_sf"/>
</dbReference>
<dbReference type="InterPro" id="IPR014710">
    <property type="entry name" value="RmlC-like_jellyroll"/>
</dbReference>
<keyword evidence="2" id="KW-0238">DNA-binding</keyword>
<dbReference type="SUPFAM" id="SSF46689">
    <property type="entry name" value="Homeodomain-like"/>
    <property type="match status" value="1"/>
</dbReference>
<dbReference type="RefSeq" id="WP_187524864.1">
    <property type="nucleotide sequence ID" value="NZ_JACRTA010000001.1"/>
</dbReference>
<dbReference type="PANTHER" id="PTHR43280">
    <property type="entry name" value="ARAC-FAMILY TRANSCRIPTIONAL REGULATOR"/>
    <property type="match status" value="1"/>
</dbReference>
<dbReference type="InterPro" id="IPR013096">
    <property type="entry name" value="Cupin_2"/>
</dbReference>
<dbReference type="Pfam" id="PF07883">
    <property type="entry name" value="Cupin_2"/>
    <property type="match status" value="1"/>
</dbReference>
<dbReference type="AlphaFoldDB" id="A0A926I8U8"/>
<evidence type="ECO:0000313" key="5">
    <source>
        <dbReference type="EMBL" id="MBC8567483.1"/>
    </source>
</evidence>
<dbReference type="Pfam" id="PF12833">
    <property type="entry name" value="HTH_18"/>
    <property type="match status" value="1"/>
</dbReference>
<dbReference type="GO" id="GO:0043565">
    <property type="term" value="F:sequence-specific DNA binding"/>
    <property type="evidence" value="ECO:0007669"/>
    <property type="project" value="InterPro"/>
</dbReference>
<evidence type="ECO:0000259" key="4">
    <source>
        <dbReference type="PROSITE" id="PS01124"/>
    </source>
</evidence>
<evidence type="ECO:0000256" key="2">
    <source>
        <dbReference type="ARBA" id="ARBA00023125"/>
    </source>
</evidence>
<reference evidence="5" key="1">
    <citation type="submission" date="2020-08" db="EMBL/GenBank/DDBJ databases">
        <title>Genome public.</title>
        <authorList>
            <person name="Liu C."/>
            <person name="Sun Q."/>
        </authorList>
    </citation>
    <scope>NUCLEOTIDE SEQUENCE</scope>
    <source>
        <strain evidence="5">NSJ-24</strain>
    </source>
</reference>
<dbReference type="CDD" id="cd02208">
    <property type="entry name" value="cupin_RmlC-like"/>
    <property type="match status" value="1"/>
</dbReference>
<dbReference type="EMBL" id="JACRTA010000001">
    <property type="protein sequence ID" value="MBC8567483.1"/>
    <property type="molecule type" value="Genomic_DNA"/>
</dbReference>
<dbReference type="GO" id="GO:0003700">
    <property type="term" value="F:DNA-binding transcription factor activity"/>
    <property type="evidence" value="ECO:0007669"/>
    <property type="project" value="InterPro"/>
</dbReference>
<accession>A0A926I8U8</accession>
<dbReference type="Gene3D" id="1.10.10.60">
    <property type="entry name" value="Homeodomain-like"/>
    <property type="match status" value="2"/>
</dbReference>
<evidence type="ECO:0000256" key="3">
    <source>
        <dbReference type="ARBA" id="ARBA00023163"/>
    </source>
</evidence>